<dbReference type="InterPro" id="IPR016040">
    <property type="entry name" value="NAD(P)-bd_dom"/>
</dbReference>
<dbReference type="SUPFAM" id="SSF51735">
    <property type="entry name" value="NAD(P)-binding Rossmann-fold domains"/>
    <property type="match status" value="1"/>
</dbReference>
<dbReference type="Pfam" id="PF13460">
    <property type="entry name" value="NAD_binding_10"/>
    <property type="match status" value="1"/>
</dbReference>
<dbReference type="InterPro" id="IPR051604">
    <property type="entry name" value="Ergot_Alk_Oxidoreductase"/>
</dbReference>
<dbReference type="InterPro" id="IPR036291">
    <property type="entry name" value="NAD(P)-bd_dom_sf"/>
</dbReference>
<name>A0ABV6N5U8_9PSEU</name>
<dbReference type="RefSeq" id="WP_273938217.1">
    <property type="nucleotide sequence ID" value="NZ_CP097263.1"/>
</dbReference>
<dbReference type="Proteomes" id="UP001589810">
    <property type="component" value="Unassembled WGS sequence"/>
</dbReference>
<keyword evidence="3" id="KW-1185">Reference proteome</keyword>
<evidence type="ECO:0000313" key="3">
    <source>
        <dbReference type="Proteomes" id="UP001589810"/>
    </source>
</evidence>
<sequence length="269" mass="28580">MTVLVTGARGRIAQAFITRLTSAGTPFRVASSRPEPGEVRLDLRTGEGLAEALDGIDQVLLYTQPDGVEAFLQAAQGIRHVVQVSSAAVVTGRGSIAERHKAVEDALLNSGLPTTVLRPGAFAGNTLRWAESIRSTSTVEFAYPDARYAPIHEDDIAAVAQTVLESGKHVGDALTLTGPEALSYRQQVAILAEVLDRPISVVELSRQQAVDQRPSFIPAEVMAELLDTDAGYVGSPPLLTDTVAAVTGAPAQDFRRWATDHRAAFQGTS</sequence>
<dbReference type="Gene3D" id="3.40.50.720">
    <property type="entry name" value="NAD(P)-binding Rossmann-like Domain"/>
    <property type="match status" value="1"/>
</dbReference>
<comment type="caution">
    <text evidence="2">The sequence shown here is derived from an EMBL/GenBank/DDBJ whole genome shotgun (WGS) entry which is preliminary data.</text>
</comment>
<evidence type="ECO:0000259" key="1">
    <source>
        <dbReference type="Pfam" id="PF13460"/>
    </source>
</evidence>
<evidence type="ECO:0000313" key="2">
    <source>
        <dbReference type="EMBL" id="MFC0547940.1"/>
    </source>
</evidence>
<organism evidence="2 3">
    <name type="scientific">Kutzneria chonburiensis</name>
    <dbReference type="NCBI Taxonomy" id="1483604"/>
    <lineage>
        <taxon>Bacteria</taxon>
        <taxon>Bacillati</taxon>
        <taxon>Actinomycetota</taxon>
        <taxon>Actinomycetes</taxon>
        <taxon>Pseudonocardiales</taxon>
        <taxon>Pseudonocardiaceae</taxon>
        <taxon>Kutzneria</taxon>
    </lineage>
</organism>
<accession>A0ABV6N5U8</accession>
<protein>
    <submittedName>
        <fullName evidence="2">SDR family oxidoreductase</fullName>
    </submittedName>
</protein>
<reference evidence="2 3" key="1">
    <citation type="submission" date="2024-09" db="EMBL/GenBank/DDBJ databases">
        <authorList>
            <person name="Sun Q."/>
            <person name="Mori K."/>
        </authorList>
    </citation>
    <scope>NUCLEOTIDE SEQUENCE [LARGE SCALE GENOMIC DNA]</scope>
    <source>
        <strain evidence="2 3">TBRC 1432</strain>
    </source>
</reference>
<dbReference type="PANTHER" id="PTHR43162:SF1">
    <property type="entry name" value="PRESTALK A DIFFERENTIATION PROTEIN A"/>
    <property type="match status" value="1"/>
</dbReference>
<gene>
    <name evidence="2" type="ORF">ACFFH7_40990</name>
</gene>
<dbReference type="PANTHER" id="PTHR43162">
    <property type="match status" value="1"/>
</dbReference>
<feature type="domain" description="NAD(P)-binding" evidence="1">
    <location>
        <begin position="7"/>
        <end position="165"/>
    </location>
</feature>
<proteinExistence type="predicted"/>
<dbReference type="EMBL" id="JBHLUD010000015">
    <property type="protein sequence ID" value="MFC0547940.1"/>
    <property type="molecule type" value="Genomic_DNA"/>
</dbReference>